<evidence type="ECO:0000313" key="2">
    <source>
        <dbReference type="EMBL" id="KAA8894382.1"/>
    </source>
</evidence>
<reference evidence="2 3" key="1">
    <citation type="submission" date="2019-09" db="EMBL/GenBank/DDBJ databases">
        <title>Draft genome of the ectomycorrhizal ascomycete Sphaerosporella brunnea.</title>
        <authorList>
            <consortium name="DOE Joint Genome Institute"/>
            <person name="Benucci G.M."/>
            <person name="Marozzi G."/>
            <person name="Antonielli L."/>
            <person name="Sanchez S."/>
            <person name="Marco P."/>
            <person name="Wang X."/>
            <person name="Falini L.B."/>
            <person name="Barry K."/>
            <person name="Haridas S."/>
            <person name="Lipzen A."/>
            <person name="Labutti K."/>
            <person name="Grigoriev I.V."/>
            <person name="Murat C."/>
            <person name="Martin F."/>
            <person name="Albertini E."/>
            <person name="Donnini D."/>
            <person name="Bonito G."/>
        </authorList>
    </citation>
    <scope>NUCLEOTIDE SEQUENCE [LARGE SCALE GENOMIC DNA]</scope>
    <source>
        <strain evidence="2 3">Sb_GMNB300</strain>
    </source>
</reference>
<proteinExistence type="predicted"/>
<dbReference type="SUPFAM" id="SSF56112">
    <property type="entry name" value="Protein kinase-like (PK-like)"/>
    <property type="match status" value="1"/>
</dbReference>
<dbReference type="InParanoid" id="A0A5J5EFE0"/>
<dbReference type="EMBL" id="VXIS01000344">
    <property type="protein sequence ID" value="KAA8894382.1"/>
    <property type="molecule type" value="Genomic_DNA"/>
</dbReference>
<feature type="region of interest" description="Disordered" evidence="1">
    <location>
        <begin position="1"/>
        <end position="45"/>
    </location>
</feature>
<dbReference type="Proteomes" id="UP000326924">
    <property type="component" value="Unassembled WGS sequence"/>
</dbReference>
<evidence type="ECO:0000313" key="3">
    <source>
        <dbReference type="Proteomes" id="UP000326924"/>
    </source>
</evidence>
<accession>A0A5J5EFE0</accession>
<sequence>MTTPPNVPEVASVDSSDHSREASLEDTSHPHSNTPPLVGDSDRSRPCSPRCEWRLLQENIHHSVGIFVFPRTLYPKHSIYALISRKVIETTLRCCCKKHASIPEPSGELAEKLFNECRLVFSLLVSANQVYLAPFFAESGWTDRRLQTCPLSDLELELALDYLAENWPDEDWEYDRISANLRFSQHSFFLADIHSGFIDDPYSNLPIVYGASLGGKQGISIEILQGYRKFSISKGIHLALRHGTTSQMVSTSDYDLIHSLDFNGDYGFQHPSIIFPYAILVPQQRTAGDNFRYITQHFETTLANLMKGDPAAYSLRFVAEQLTGIFDAVAHMHERIDDADGVYMDKNGFFLDPLATQIVILPDSTWALLAIHIHEGAFVFGRPIRSDGSDGAHCNPFRPPEGDRRSKAYAVWTMGCTVLELLVWHFNGPQGVAQFRADITPRRFLAESHTFVQRDGKIKEPVLRFLEHLCAPESQALAKGLGGILRCMLMVDKERRPSADVLARLCKKVLEKCSS</sequence>
<evidence type="ECO:0008006" key="4">
    <source>
        <dbReference type="Google" id="ProtNLM"/>
    </source>
</evidence>
<evidence type="ECO:0000256" key="1">
    <source>
        <dbReference type="SAM" id="MobiDB-lite"/>
    </source>
</evidence>
<protein>
    <recommendedName>
        <fullName evidence="4">Protein kinase domain-containing protein</fullName>
    </recommendedName>
</protein>
<dbReference type="InterPro" id="IPR011009">
    <property type="entry name" value="Kinase-like_dom_sf"/>
</dbReference>
<name>A0A5J5EFE0_9PEZI</name>
<dbReference type="OrthoDB" id="248923at2759"/>
<comment type="caution">
    <text evidence="2">The sequence shown here is derived from an EMBL/GenBank/DDBJ whole genome shotgun (WGS) entry which is preliminary data.</text>
</comment>
<keyword evidence="3" id="KW-1185">Reference proteome</keyword>
<dbReference type="AlphaFoldDB" id="A0A5J5EFE0"/>
<feature type="compositionally biased region" description="Basic and acidic residues" evidence="1">
    <location>
        <begin position="15"/>
        <end position="29"/>
    </location>
</feature>
<gene>
    <name evidence="2" type="ORF">FN846DRAFT_923002</name>
</gene>
<organism evidence="2 3">
    <name type="scientific">Sphaerosporella brunnea</name>
    <dbReference type="NCBI Taxonomy" id="1250544"/>
    <lineage>
        <taxon>Eukaryota</taxon>
        <taxon>Fungi</taxon>
        <taxon>Dikarya</taxon>
        <taxon>Ascomycota</taxon>
        <taxon>Pezizomycotina</taxon>
        <taxon>Pezizomycetes</taxon>
        <taxon>Pezizales</taxon>
        <taxon>Pyronemataceae</taxon>
        <taxon>Sphaerosporella</taxon>
    </lineage>
</organism>